<feature type="non-terminal residue" evidence="1">
    <location>
        <position position="1"/>
    </location>
</feature>
<dbReference type="HOGENOM" id="CLU_088996_0_0_1"/>
<protein>
    <submittedName>
        <fullName evidence="1">Uncharacterized protein</fullName>
    </submittedName>
</protein>
<organism evidence="1 2">
    <name type="scientific">Exophiala aquamarina CBS 119918</name>
    <dbReference type="NCBI Taxonomy" id="1182545"/>
    <lineage>
        <taxon>Eukaryota</taxon>
        <taxon>Fungi</taxon>
        <taxon>Dikarya</taxon>
        <taxon>Ascomycota</taxon>
        <taxon>Pezizomycotina</taxon>
        <taxon>Eurotiomycetes</taxon>
        <taxon>Chaetothyriomycetidae</taxon>
        <taxon>Chaetothyriales</taxon>
        <taxon>Herpotrichiellaceae</taxon>
        <taxon>Exophiala</taxon>
    </lineage>
</organism>
<dbReference type="OrthoDB" id="2663223at2759"/>
<proteinExistence type="predicted"/>
<gene>
    <name evidence="1" type="ORF">A1O9_08144</name>
</gene>
<dbReference type="VEuPathDB" id="FungiDB:A1O9_08144"/>
<dbReference type="AlphaFoldDB" id="A0A072P5N0"/>
<comment type="caution">
    <text evidence="1">The sequence shown here is derived from an EMBL/GenBank/DDBJ whole genome shotgun (WGS) entry which is preliminary data.</text>
</comment>
<dbReference type="Proteomes" id="UP000027920">
    <property type="component" value="Unassembled WGS sequence"/>
</dbReference>
<reference evidence="1 2" key="1">
    <citation type="submission" date="2013-03" db="EMBL/GenBank/DDBJ databases">
        <title>The Genome Sequence of Exophiala aquamarina CBS 119918.</title>
        <authorList>
            <consortium name="The Broad Institute Genomics Platform"/>
            <person name="Cuomo C."/>
            <person name="de Hoog S."/>
            <person name="Gorbushina A."/>
            <person name="Walker B."/>
            <person name="Young S.K."/>
            <person name="Zeng Q."/>
            <person name="Gargeya S."/>
            <person name="Fitzgerald M."/>
            <person name="Haas B."/>
            <person name="Abouelleil A."/>
            <person name="Allen A.W."/>
            <person name="Alvarado L."/>
            <person name="Arachchi H.M."/>
            <person name="Berlin A.M."/>
            <person name="Chapman S.B."/>
            <person name="Gainer-Dewar J."/>
            <person name="Goldberg J."/>
            <person name="Griggs A."/>
            <person name="Gujja S."/>
            <person name="Hansen M."/>
            <person name="Howarth C."/>
            <person name="Imamovic A."/>
            <person name="Ireland A."/>
            <person name="Larimer J."/>
            <person name="McCowan C."/>
            <person name="Murphy C."/>
            <person name="Pearson M."/>
            <person name="Poon T.W."/>
            <person name="Priest M."/>
            <person name="Roberts A."/>
            <person name="Saif S."/>
            <person name="Shea T."/>
            <person name="Sisk P."/>
            <person name="Sykes S."/>
            <person name="Wortman J."/>
            <person name="Nusbaum C."/>
            <person name="Birren B."/>
        </authorList>
    </citation>
    <scope>NUCLEOTIDE SEQUENCE [LARGE SCALE GENOMIC DNA]</scope>
    <source>
        <strain evidence="1 2">CBS 119918</strain>
    </source>
</reference>
<name>A0A072P5N0_9EURO</name>
<dbReference type="EMBL" id="AMGV01000007">
    <property type="protein sequence ID" value="KEF55394.1"/>
    <property type="molecule type" value="Genomic_DNA"/>
</dbReference>
<dbReference type="GeneID" id="25283057"/>
<keyword evidence="2" id="KW-1185">Reference proteome</keyword>
<evidence type="ECO:0000313" key="1">
    <source>
        <dbReference type="EMBL" id="KEF55394.1"/>
    </source>
</evidence>
<accession>A0A072P5N0</accession>
<sequence>PGPRDEGVVLSPTTKPLAPRKAATFGDKDWIFDTGATSHVCSNRTLLHRYSSLNPYTNRSHAQAVAHFGPNPIPIVGIGDATLSLPAGDASSSVWSKLYGPSDQNLLGRQPLTIRNVRYIPDGGVNLISWSQLKQSKNVNLYLAEENDGVLVVWARGHPQPLMRFALRDGLYFLEQAPAGVEFHASQAVRTPGDN</sequence>
<feature type="non-terminal residue" evidence="1">
    <location>
        <position position="195"/>
    </location>
</feature>
<evidence type="ECO:0000313" key="2">
    <source>
        <dbReference type="Proteomes" id="UP000027920"/>
    </source>
</evidence>
<dbReference type="RefSeq" id="XP_013257984.1">
    <property type="nucleotide sequence ID" value="XM_013402530.1"/>
</dbReference>